<reference evidence="2" key="1">
    <citation type="submission" date="2021-01" db="EMBL/GenBank/DDBJ databases">
        <authorList>
            <person name="Corre E."/>
            <person name="Pelletier E."/>
            <person name="Niang G."/>
            <person name="Scheremetjew M."/>
            <person name="Finn R."/>
            <person name="Kale V."/>
            <person name="Holt S."/>
            <person name="Cochrane G."/>
            <person name="Meng A."/>
            <person name="Brown T."/>
            <person name="Cohen L."/>
        </authorList>
    </citation>
    <scope>NUCLEOTIDE SEQUENCE</scope>
    <source>
        <strain evidence="2">CCMP1594</strain>
    </source>
</reference>
<gene>
    <name evidence="2" type="ORF">EGYM00163_LOCUS43998</name>
</gene>
<dbReference type="AlphaFoldDB" id="A0A7S4GCL8"/>
<proteinExistence type="predicted"/>
<protein>
    <submittedName>
        <fullName evidence="2">Uncharacterized protein</fullName>
    </submittedName>
</protein>
<accession>A0A7S4GCL8</accession>
<evidence type="ECO:0000313" key="2">
    <source>
        <dbReference type="EMBL" id="CAE0832713.1"/>
    </source>
</evidence>
<dbReference type="EMBL" id="HBJA01127685">
    <property type="protein sequence ID" value="CAE0832713.1"/>
    <property type="molecule type" value="Transcribed_RNA"/>
</dbReference>
<organism evidence="2">
    <name type="scientific">Eutreptiella gymnastica</name>
    <dbReference type="NCBI Taxonomy" id="73025"/>
    <lineage>
        <taxon>Eukaryota</taxon>
        <taxon>Discoba</taxon>
        <taxon>Euglenozoa</taxon>
        <taxon>Euglenida</taxon>
        <taxon>Spirocuta</taxon>
        <taxon>Euglenophyceae</taxon>
        <taxon>Eutreptiales</taxon>
        <taxon>Eutreptiaceae</taxon>
        <taxon>Eutreptiella</taxon>
    </lineage>
</organism>
<evidence type="ECO:0000256" key="1">
    <source>
        <dbReference type="SAM" id="MobiDB-lite"/>
    </source>
</evidence>
<feature type="region of interest" description="Disordered" evidence="1">
    <location>
        <begin position="89"/>
        <end position="123"/>
    </location>
</feature>
<name>A0A7S4GCL8_9EUGL</name>
<sequence>MCFGGAPGWAMMFAERLAKAQTWRHHLLTHILHFKGAPRLQWTAMSLSMAWSRVPTADAETSQGTRTRGLRLLCWPHVALVGNGLPYASPTARQRRDSADPQPGVGPDVRSHPRSAADAQPNNGTHKIFVACQPQGLRELPQKWIIISRRPAQPFDFWREIHRLEAEIFEFREKIGPGIVEGQGTRMHS</sequence>